<keyword evidence="2" id="KW-1185">Reference proteome</keyword>
<dbReference type="InterPro" id="IPR010916">
    <property type="entry name" value="TonB_box_CS"/>
</dbReference>
<protein>
    <submittedName>
        <fullName evidence="1">Uncharacterized protein</fullName>
    </submittedName>
</protein>
<organism evidence="1 2">
    <name type="scientific">Mycolicibacterium smegmatis (strain ATCC 700084 / mc(2)155)</name>
    <name type="common">Mycobacterium smegmatis</name>
    <dbReference type="NCBI Taxonomy" id="246196"/>
    <lineage>
        <taxon>Bacteria</taxon>
        <taxon>Bacillati</taxon>
        <taxon>Actinomycetota</taxon>
        <taxon>Actinomycetes</taxon>
        <taxon>Mycobacteriales</taxon>
        <taxon>Mycobacteriaceae</taxon>
        <taxon>Mycolicibacterium</taxon>
    </lineage>
</organism>
<evidence type="ECO:0000313" key="2">
    <source>
        <dbReference type="Proteomes" id="UP000000757"/>
    </source>
</evidence>
<evidence type="ECO:0000313" key="1">
    <source>
        <dbReference type="EMBL" id="ABK69715.1"/>
    </source>
</evidence>
<dbReference type="EMBL" id="CP000480">
    <property type="protein sequence ID" value="ABK69715.1"/>
    <property type="molecule type" value="Genomic_DNA"/>
</dbReference>
<accession>A0QST1</accession>
<name>A0QST1_MYCS2</name>
<dbReference type="PATRIC" id="fig|246196.19.peg.1575"/>
<dbReference type="AlphaFoldDB" id="A0QST1"/>
<dbReference type="GeneID" id="93456428"/>
<dbReference type="KEGG" id="msm:MSMEG_1590"/>
<proteinExistence type="predicted"/>
<dbReference type="Proteomes" id="UP000000757">
    <property type="component" value="Chromosome"/>
</dbReference>
<dbReference type="STRING" id="246196.MSMEG_1590"/>
<gene>
    <name evidence="1" type="ordered locus">MSMEG_1590</name>
</gene>
<dbReference type="RefSeq" id="WP_011727760.1">
    <property type="nucleotide sequence ID" value="NC_008596.1"/>
</dbReference>
<dbReference type="PROSITE" id="PS00430">
    <property type="entry name" value="TONB_DEPENDENT_REC_1"/>
    <property type="match status" value="1"/>
</dbReference>
<reference evidence="1 2" key="1">
    <citation type="submission" date="2006-10" db="EMBL/GenBank/DDBJ databases">
        <authorList>
            <person name="Fleischmann R.D."/>
            <person name="Dodson R.J."/>
            <person name="Haft D.H."/>
            <person name="Merkel J.S."/>
            <person name="Nelson W.C."/>
            <person name="Fraser C.M."/>
        </authorList>
    </citation>
    <scope>NUCLEOTIDE SEQUENCE [LARGE SCALE GENOMIC DNA]</scope>
    <source>
        <strain evidence="2">ATCC 700084 / mc(2)155</strain>
    </source>
</reference>
<sequence>MSDTVVSLEGVVAPPDEPDVLGLLSPVLLFVPPEPPDVVLVVLLDVTVPSSEAVMLVPEMVLLGPVLEVVSDAETLSVSAAAIPGLVQTSTRPAERRHAPAVS</sequence>